<dbReference type="Proteomes" id="UP000253606">
    <property type="component" value="Chromosome"/>
</dbReference>
<dbReference type="CDD" id="cd16917">
    <property type="entry name" value="HATPase_UhpB-NarQ-NarX-like"/>
    <property type="match status" value="1"/>
</dbReference>
<keyword evidence="3" id="KW-0902">Two-component regulatory system</keyword>
<keyword evidence="4" id="KW-0812">Transmembrane</keyword>
<dbReference type="KEGG" id="abas:ACPOL_0808"/>
<dbReference type="InterPro" id="IPR050482">
    <property type="entry name" value="Sensor_HK_TwoCompSys"/>
</dbReference>
<dbReference type="PANTHER" id="PTHR24421:SF62">
    <property type="entry name" value="SENSORY TRANSDUCTION HISTIDINE KINASE"/>
    <property type="match status" value="1"/>
</dbReference>
<evidence type="ECO:0000256" key="5">
    <source>
        <dbReference type="SAM" id="SignalP"/>
    </source>
</evidence>
<dbReference type="InterPro" id="IPR036890">
    <property type="entry name" value="HATPase_C_sf"/>
</dbReference>
<gene>
    <name evidence="7" type="ORF">ACPOL_0808</name>
</gene>
<dbReference type="SUPFAM" id="SSF63829">
    <property type="entry name" value="Calcium-dependent phosphotriesterase"/>
    <property type="match status" value="3"/>
</dbReference>
<feature type="transmembrane region" description="Helical" evidence="4">
    <location>
        <begin position="747"/>
        <end position="769"/>
    </location>
</feature>
<evidence type="ECO:0000259" key="6">
    <source>
        <dbReference type="SMART" id="SM00387"/>
    </source>
</evidence>
<dbReference type="EMBL" id="CP030840">
    <property type="protein sequence ID" value="AXC10169.1"/>
    <property type="molecule type" value="Genomic_DNA"/>
</dbReference>
<dbReference type="InterPro" id="IPR013783">
    <property type="entry name" value="Ig-like_fold"/>
</dbReference>
<dbReference type="InterPro" id="IPR011712">
    <property type="entry name" value="Sig_transdc_His_kin_sub3_dim/P"/>
</dbReference>
<accession>A0A2Z5FTJ6</accession>
<keyword evidence="4" id="KW-1133">Transmembrane helix</keyword>
<feature type="chain" id="PRO_5016439472" evidence="5">
    <location>
        <begin position="23"/>
        <end position="1017"/>
    </location>
</feature>
<dbReference type="Pfam" id="PF07495">
    <property type="entry name" value="Y_Y_Y"/>
    <property type="match status" value="1"/>
</dbReference>
<dbReference type="OrthoDB" id="127270at2"/>
<protein>
    <submittedName>
        <fullName evidence="7">Membrane associated, signal transduction histidine kinase-like ATPase</fullName>
    </submittedName>
</protein>
<name>A0A2Z5FTJ6_9BACT</name>
<feature type="domain" description="Histidine kinase/HSP90-like ATPase" evidence="6">
    <location>
        <begin position="895"/>
        <end position="990"/>
    </location>
</feature>
<dbReference type="GO" id="GO:0016020">
    <property type="term" value="C:membrane"/>
    <property type="evidence" value="ECO:0007669"/>
    <property type="project" value="InterPro"/>
</dbReference>
<keyword evidence="4" id="KW-0472">Membrane</keyword>
<evidence type="ECO:0000313" key="7">
    <source>
        <dbReference type="EMBL" id="AXC10169.1"/>
    </source>
</evidence>
<reference evidence="7 8" key="1">
    <citation type="journal article" date="2018" name="Front. Microbiol.">
        <title>Hydrolytic Capabilities as a Key to Environmental Success: Chitinolytic and Cellulolytic Acidobacteria From Acidic Sub-arctic Soils and Boreal Peatlands.</title>
        <authorList>
            <person name="Belova S.E."/>
            <person name="Ravin N.V."/>
            <person name="Pankratov T.A."/>
            <person name="Rakitin A.L."/>
            <person name="Ivanova A.A."/>
            <person name="Beletsky A.V."/>
            <person name="Mardanov A.V."/>
            <person name="Sinninghe Damste J.S."/>
            <person name="Dedysh S.N."/>
        </authorList>
    </citation>
    <scope>NUCLEOTIDE SEQUENCE [LARGE SCALE GENOMIC DNA]</scope>
    <source>
        <strain evidence="7 8">SBC82</strain>
    </source>
</reference>
<dbReference type="Pfam" id="PF02518">
    <property type="entry name" value="HATPase_c"/>
    <property type="match status" value="1"/>
</dbReference>
<evidence type="ECO:0000313" key="8">
    <source>
        <dbReference type="Proteomes" id="UP000253606"/>
    </source>
</evidence>
<dbReference type="Gene3D" id="2.130.10.10">
    <property type="entry name" value="YVTN repeat-like/Quinoprotein amine dehydrogenase"/>
    <property type="match status" value="4"/>
</dbReference>
<dbReference type="GO" id="GO:0000155">
    <property type="term" value="F:phosphorelay sensor kinase activity"/>
    <property type="evidence" value="ECO:0007669"/>
    <property type="project" value="InterPro"/>
</dbReference>
<sequence length="1017" mass="111865">MKTSRSLALGLTLLLATCSARAVDANTRISQYGHTVWRIQDGVFSGAPNAIAQTTDGYLWIGTQNGLVRFDGVRFVPWIPPKGKLLSSGIFALLAARDGGLWIGTSANLAHLQNGNLTNYMDGQGRINSIIQGHDGRIWITRSRVHDDKGPLCEVQDTSLRCYGVADGINSPYAGPLAEDSEGSLWFGSASLLTRWSAGSSTVFTPSASKSGEGLSGVQAIVAAPDGSIWSGRDRRGPGLGLQRLVHGVSTPLNPTLHGSALQVSALFLDRQDALWIGTEDQGIYRLRGNKVDRFSSVDGLSSDSVSGFYEDREGNMWVATTEGIDCFRNERVTTFSTRQGLSANLVDSVLAAGDGTIWIGNLGALEYLRGDRLSSIQSKDGLPGQRVTSLLEDHAGRLWVGLEDRLYVYEDGRFDPIRRSNNIAIGTVIAMTEDRETNVWAEVIGSPAKLLRIQGREVREELPAPGMPAATSLAADPKGGIWLGLVDGNLARYRQGRLETFSPGSAAGSQVREMLIRADGSVLGATSSGLIEWKDGRLRTLTNQNGLPCNSLYGLVADNNNALWLYAQCGLVRVADTELREWWNGAKASVKAETFDMFDGARPWSAAFQPHGSRSPDGRLWFANENVVQMIDPSHLETNSLPPPVHIEQIVADRKNYSPTDQVRLPALTRDLEIDYTALSFVVPGKVRFRYKLEGRDRDWQDPMTRRQAFYSDLPPGTYQFRIIACNNDGVWNEEGAILDFSIAPMWYQMAWFRIFCFAFVMLIGWILHRIRVWQVSMAIGVRFDERLAERTRMARELHDTFLQTIQGSKFVVDDGLEEPLNTEKMHRALRQVSGWLEQAITEGRAALNSLRSSTTLKNELGPALRQVAESGVVPEGMTISASVIGDAQELHPIVRDELYRIGHEAILNAKAHSHGSYLEIGLTYGHDLTLHVRDNGVGIDPSYAMSGREGHHGLQGMRERAARIQGRLTILSSAESGTDISVIVPGSVSFLHPGTGIFSRIRHLYRRAIRNHDPL</sequence>
<evidence type="ECO:0000256" key="2">
    <source>
        <dbReference type="ARBA" id="ARBA00022777"/>
    </source>
</evidence>
<dbReference type="Gene3D" id="2.60.40.10">
    <property type="entry name" value="Immunoglobulins"/>
    <property type="match status" value="1"/>
</dbReference>
<dbReference type="Pfam" id="PF07494">
    <property type="entry name" value="Reg_prop"/>
    <property type="match status" value="2"/>
</dbReference>
<keyword evidence="8" id="KW-1185">Reference proteome</keyword>
<dbReference type="Pfam" id="PF07730">
    <property type="entry name" value="HisKA_3"/>
    <property type="match status" value="1"/>
</dbReference>
<dbReference type="InterPro" id="IPR011110">
    <property type="entry name" value="Reg_prop"/>
</dbReference>
<dbReference type="InterPro" id="IPR011123">
    <property type="entry name" value="Y_Y_Y"/>
</dbReference>
<dbReference type="PANTHER" id="PTHR24421">
    <property type="entry name" value="NITRATE/NITRITE SENSOR PROTEIN NARX-RELATED"/>
    <property type="match status" value="1"/>
</dbReference>
<dbReference type="GO" id="GO:0046983">
    <property type="term" value="F:protein dimerization activity"/>
    <property type="evidence" value="ECO:0007669"/>
    <property type="project" value="InterPro"/>
</dbReference>
<dbReference type="InterPro" id="IPR015943">
    <property type="entry name" value="WD40/YVTN_repeat-like_dom_sf"/>
</dbReference>
<evidence type="ECO:0000256" key="3">
    <source>
        <dbReference type="ARBA" id="ARBA00023012"/>
    </source>
</evidence>
<proteinExistence type="predicted"/>
<dbReference type="Gene3D" id="3.30.565.10">
    <property type="entry name" value="Histidine kinase-like ATPase, C-terminal domain"/>
    <property type="match status" value="1"/>
</dbReference>
<feature type="signal peptide" evidence="5">
    <location>
        <begin position="1"/>
        <end position="22"/>
    </location>
</feature>
<keyword evidence="2 7" id="KW-0418">Kinase</keyword>
<dbReference type="SMART" id="SM00387">
    <property type="entry name" value="HATPase_c"/>
    <property type="match status" value="1"/>
</dbReference>
<dbReference type="RefSeq" id="WP_150132894.1">
    <property type="nucleotide sequence ID" value="NZ_CP030840.1"/>
</dbReference>
<evidence type="ECO:0000256" key="4">
    <source>
        <dbReference type="SAM" id="Phobius"/>
    </source>
</evidence>
<keyword evidence="1" id="KW-0808">Transferase</keyword>
<keyword evidence="5" id="KW-0732">Signal</keyword>
<dbReference type="AlphaFoldDB" id="A0A2Z5FTJ6"/>
<organism evidence="7 8">
    <name type="scientific">Acidisarcina polymorpha</name>
    <dbReference type="NCBI Taxonomy" id="2211140"/>
    <lineage>
        <taxon>Bacteria</taxon>
        <taxon>Pseudomonadati</taxon>
        <taxon>Acidobacteriota</taxon>
        <taxon>Terriglobia</taxon>
        <taxon>Terriglobales</taxon>
        <taxon>Acidobacteriaceae</taxon>
        <taxon>Acidisarcina</taxon>
    </lineage>
</organism>
<dbReference type="SUPFAM" id="SSF55874">
    <property type="entry name" value="ATPase domain of HSP90 chaperone/DNA topoisomerase II/histidine kinase"/>
    <property type="match status" value="1"/>
</dbReference>
<dbReference type="Gene3D" id="1.20.5.1930">
    <property type="match status" value="1"/>
</dbReference>
<dbReference type="InterPro" id="IPR003594">
    <property type="entry name" value="HATPase_dom"/>
</dbReference>
<evidence type="ECO:0000256" key="1">
    <source>
        <dbReference type="ARBA" id="ARBA00022679"/>
    </source>
</evidence>